<dbReference type="AlphaFoldDB" id="A0A0G1CDB5"/>
<dbReference type="STRING" id="1618756.UV12_C0006G0037"/>
<dbReference type="GO" id="GO:0006310">
    <property type="term" value="P:DNA recombination"/>
    <property type="evidence" value="ECO:0007669"/>
    <property type="project" value="TreeGrafter"/>
</dbReference>
<dbReference type="Gene3D" id="3.40.50.300">
    <property type="entry name" value="P-loop containing nucleotide triphosphate hydrolases"/>
    <property type="match status" value="1"/>
</dbReference>
<sequence length="645" mass="72584">MQIITVAPIVRGALQGSLTYFSKEPIPAGMVIIAPIRTREVPAIVLESREVSDAKTSLKSSDYAIRKITRAHPRRIWLPSFLKAVEETANATAQKFGEVLLSLTPKIILDAHINGTLNEPKINKTAGSFEINAIQETTQMRLEAYRRLVREAFIRHESIYICVPTEDDVLRISKELERGIENYTFTFHSSLTKKRVFERWENALSERHAILVVGTTQYLSLPRYFNTIILEEEHSNAWKMPSRTPTDLRGFIEEYARASMSTLIIGAPILRPETYERVTSGVIGEFIRIAQYARQEANRNTKTILIDPRKEEKSLRESTGRREMVLLSSELKELLRNAGVRNEKVLLLCARKGLAPVTTCGDCGTLVKCPECDAPLVIHKKESSANQVTQLFVCHGCGFTRIPENNVNETCPNCGGWKLQGVGIGIDRISDEVLKLSPTTPLFILDGDRAKTRSQAKKIIEQFQKSTGGILVATPMAIPLLGTIDNTAIVSVDSLFAIPDIRMPERIFALILALREKTIGSLLIQTRSDDVSIFEQALSGSILQFTKNELATRKIFSYPPFGTIIKITLRSKRDEIASEMERLKFFLGKYAPIVPGTMAREPKNVFRMHMIIKLAEDNWPNQDLLSKLRSLPMQFTIEINPDHLL</sequence>
<evidence type="ECO:0000313" key="4">
    <source>
        <dbReference type="EMBL" id="KKS47613.1"/>
    </source>
</evidence>
<protein>
    <submittedName>
        <fullName evidence="4">Primosome assembly protein PriA</fullName>
    </submittedName>
</protein>
<dbReference type="GO" id="GO:0003677">
    <property type="term" value="F:DNA binding"/>
    <property type="evidence" value="ECO:0007669"/>
    <property type="project" value="UniProtKB-KW"/>
</dbReference>
<organism evidence="4 5">
    <name type="scientific">Candidatus Nomurabacteria bacterium GW2011_GWC2_42_20</name>
    <dbReference type="NCBI Taxonomy" id="1618756"/>
    <lineage>
        <taxon>Bacteria</taxon>
        <taxon>Candidatus Nomuraibacteriota</taxon>
    </lineage>
</organism>
<proteinExistence type="predicted"/>
<evidence type="ECO:0000256" key="3">
    <source>
        <dbReference type="ARBA" id="ARBA00023125"/>
    </source>
</evidence>
<dbReference type="GO" id="GO:0043138">
    <property type="term" value="F:3'-5' DNA helicase activity"/>
    <property type="evidence" value="ECO:0007669"/>
    <property type="project" value="TreeGrafter"/>
</dbReference>
<dbReference type="GO" id="GO:0006270">
    <property type="term" value="P:DNA replication initiation"/>
    <property type="evidence" value="ECO:0007669"/>
    <property type="project" value="TreeGrafter"/>
</dbReference>
<reference evidence="4 5" key="1">
    <citation type="journal article" date="2015" name="Nature">
        <title>rRNA introns, odd ribosomes, and small enigmatic genomes across a large radiation of phyla.</title>
        <authorList>
            <person name="Brown C.T."/>
            <person name="Hug L.A."/>
            <person name="Thomas B.C."/>
            <person name="Sharon I."/>
            <person name="Castelle C.J."/>
            <person name="Singh A."/>
            <person name="Wilkins M.J."/>
            <person name="Williams K.H."/>
            <person name="Banfield J.F."/>
        </authorList>
    </citation>
    <scope>NUCLEOTIDE SEQUENCE [LARGE SCALE GENOMIC DNA]</scope>
</reference>
<dbReference type="EMBL" id="LCDG01000006">
    <property type="protein sequence ID" value="KKS47613.1"/>
    <property type="molecule type" value="Genomic_DNA"/>
</dbReference>
<keyword evidence="1" id="KW-0547">Nucleotide-binding</keyword>
<dbReference type="InterPro" id="IPR027417">
    <property type="entry name" value="P-loop_NTPase"/>
</dbReference>
<dbReference type="GO" id="GO:0005524">
    <property type="term" value="F:ATP binding"/>
    <property type="evidence" value="ECO:0007669"/>
    <property type="project" value="UniProtKB-KW"/>
</dbReference>
<gene>
    <name evidence="4" type="ORF">UV12_C0006G0037</name>
</gene>
<evidence type="ECO:0000256" key="1">
    <source>
        <dbReference type="ARBA" id="ARBA00022741"/>
    </source>
</evidence>
<evidence type="ECO:0000313" key="5">
    <source>
        <dbReference type="Proteomes" id="UP000034704"/>
    </source>
</evidence>
<dbReference type="GO" id="GO:0006302">
    <property type="term" value="P:double-strand break repair"/>
    <property type="evidence" value="ECO:0007669"/>
    <property type="project" value="TreeGrafter"/>
</dbReference>
<accession>A0A0G1CDB5</accession>
<comment type="caution">
    <text evidence="4">The sequence shown here is derived from an EMBL/GenBank/DDBJ whole genome shotgun (WGS) entry which is preliminary data.</text>
</comment>
<dbReference type="PANTHER" id="PTHR30580">
    <property type="entry name" value="PRIMOSOMAL PROTEIN N"/>
    <property type="match status" value="1"/>
</dbReference>
<keyword evidence="2" id="KW-0067">ATP-binding</keyword>
<keyword evidence="3" id="KW-0238">DNA-binding</keyword>
<evidence type="ECO:0000256" key="2">
    <source>
        <dbReference type="ARBA" id="ARBA00022840"/>
    </source>
</evidence>
<name>A0A0G1CDB5_9BACT</name>
<dbReference type="Proteomes" id="UP000034704">
    <property type="component" value="Unassembled WGS sequence"/>
</dbReference>
<dbReference type="PANTHER" id="PTHR30580:SF0">
    <property type="entry name" value="PRIMOSOMAL PROTEIN N"/>
    <property type="match status" value="1"/>
</dbReference>